<accession>A0A1M7Y4D8</accession>
<feature type="transmembrane region" description="Helical" evidence="1">
    <location>
        <begin position="167"/>
        <end position="186"/>
    </location>
</feature>
<protein>
    <submittedName>
        <fullName evidence="2">Uncharacterized protein</fullName>
    </submittedName>
</protein>
<dbReference type="RefSeq" id="WP_073588138.1">
    <property type="nucleotide sequence ID" value="NZ_FRFD01000004.1"/>
</dbReference>
<evidence type="ECO:0000313" key="3">
    <source>
        <dbReference type="Proteomes" id="UP000184612"/>
    </source>
</evidence>
<dbReference type="Proteomes" id="UP000184612">
    <property type="component" value="Unassembled WGS sequence"/>
</dbReference>
<dbReference type="EMBL" id="FRFD01000004">
    <property type="protein sequence ID" value="SHO47112.1"/>
    <property type="molecule type" value="Genomic_DNA"/>
</dbReference>
<evidence type="ECO:0000313" key="2">
    <source>
        <dbReference type="EMBL" id="SHO47112.1"/>
    </source>
</evidence>
<proteinExistence type="predicted"/>
<feature type="transmembrane region" description="Helical" evidence="1">
    <location>
        <begin position="5"/>
        <end position="24"/>
    </location>
</feature>
<organism evidence="2 3">
    <name type="scientific">Anaerocolumna xylanovorans DSM 12503</name>
    <dbReference type="NCBI Taxonomy" id="1121345"/>
    <lineage>
        <taxon>Bacteria</taxon>
        <taxon>Bacillati</taxon>
        <taxon>Bacillota</taxon>
        <taxon>Clostridia</taxon>
        <taxon>Lachnospirales</taxon>
        <taxon>Lachnospiraceae</taxon>
        <taxon>Anaerocolumna</taxon>
    </lineage>
</organism>
<dbReference type="STRING" id="1121345.SAMN02745217_01416"/>
<evidence type="ECO:0000256" key="1">
    <source>
        <dbReference type="SAM" id="Phobius"/>
    </source>
</evidence>
<keyword evidence="3" id="KW-1185">Reference proteome</keyword>
<reference evidence="2 3" key="1">
    <citation type="submission" date="2016-12" db="EMBL/GenBank/DDBJ databases">
        <authorList>
            <person name="Song W.-J."/>
            <person name="Kurnit D.M."/>
        </authorList>
    </citation>
    <scope>NUCLEOTIDE SEQUENCE [LARGE SCALE GENOMIC DNA]</scope>
    <source>
        <strain evidence="2 3">DSM 12503</strain>
    </source>
</reference>
<sequence>MKKTVLIKMIAWGYIVLIIAFGLYSRNVLSEENNQNDVEIVLEKSEYKGGRTHNIQLKVIFNNLKYYSENVLLSYHIYDDSNNVIKFENERIPINISDNTALVNYKLIVDRSIKKGIIKFDLVDEKNSYWFSANDQIKMSSSQIDFKYNILKSILAVLKNEVSDSPYIFSVNVIVGCLAIGAAIYINKKEIL</sequence>
<keyword evidence="1" id="KW-0812">Transmembrane</keyword>
<gene>
    <name evidence="2" type="ORF">SAMN02745217_01416</name>
</gene>
<dbReference type="AlphaFoldDB" id="A0A1M7Y4D8"/>
<keyword evidence="1" id="KW-1133">Transmembrane helix</keyword>
<keyword evidence="1" id="KW-0472">Membrane</keyword>
<dbReference type="OrthoDB" id="2626513at2"/>
<name>A0A1M7Y4D8_9FIRM</name>